<evidence type="ECO:0000256" key="1">
    <source>
        <dbReference type="SAM" id="MobiDB-lite"/>
    </source>
</evidence>
<evidence type="ECO:0000313" key="3">
    <source>
        <dbReference type="Proteomes" id="UP000569951"/>
    </source>
</evidence>
<feature type="region of interest" description="Disordered" evidence="1">
    <location>
        <begin position="16"/>
        <end position="71"/>
    </location>
</feature>
<dbReference type="RefSeq" id="WP_183985948.1">
    <property type="nucleotide sequence ID" value="NZ_JACHHG010000004.1"/>
</dbReference>
<evidence type="ECO:0000313" key="2">
    <source>
        <dbReference type="EMBL" id="MBB6097984.1"/>
    </source>
</evidence>
<proteinExistence type="predicted"/>
<name>A0A841HZ87_9DEIO</name>
<dbReference type="AlphaFoldDB" id="A0A841HZ87"/>
<reference evidence="2 3" key="1">
    <citation type="submission" date="2020-08" db="EMBL/GenBank/DDBJ databases">
        <title>Genomic Encyclopedia of Type Strains, Phase IV (KMG-IV): sequencing the most valuable type-strain genomes for metagenomic binning, comparative biology and taxonomic classification.</title>
        <authorList>
            <person name="Goeker M."/>
        </authorList>
    </citation>
    <scope>NUCLEOTIDE SEQUENCE [LARGE SCALE GENOMIC DNA]</scope>
    <source>
        <strain evidence="2 3">DSM 21458</strain>
    </source>
</reference>
<keyword evidence="3" id="KW-1185">Reference proteome</keyword>
<feature type="compositionally biased region" description="Basic and acidic residues" evidence="1">
    <location>
        <begin position="38"/>
        <end position="48"/>
    </location>
</feature>
<protein>
    <submittedName>
        <fullName evidence="2">Uncharacterized protein</fullName>
    </submittedName>
</protein>
<gene>
    <name evidence="2" type="ORF">HNR42_001407</name>
</gene>
<comment type="caution">
    <text evidence="2">The sequence shown here is derived from an EMBL/GenBank/DDBJ whole genome shotgun (WGS) entry which is preliminary data.</text>
</comment>
<dbReference type="Proteomes" id="UP000569951">
    <property type="component" value="Unassembled WGS sequence"/>
</dbReference>
<sequence length="71" mass="7706">MRKHVLQPTIALVGAADAQKASPHQLQRTPGRSGFDPRALREYGEPNREAGYTRTLPDVTKPLAPGATGER</sequence>
<accession>A0A841HZ87</accession>
<organism evidence="2 3">
    <name type="scientific">Deinobacterium chartae</name>
    <dbReference type="NCBI Taxonomy" id="521158"/>
    <lineage>
        <taxon>Bacteria</taxon>
        <taxon>Thermotogati</taxon>
        <taxon>Deinococcota</taxon>
        <taxon>Deinococci</taxon>
        <taxon>Deinococcales</taxon>
        <taxon>Deinococcaceae</taxon>
        <taxon>Deinobacterium</taxon>
    </lineage>
</organism>
<dbReference type="EMBL" id="JACHHG010000004">
    <property type="protein sequence ID" value="MBB6097984.1"/>
    <property type="molecule type" value="Genomic_DNA"/>
</dbReference>